<dbReference type="Proteomes" id="UP000187209">
    <property type="component" value="Unassembled WGS sequence"/>
</dbReference>
<dbReference type="Pfam" id="PF00102">
    <property type="entry name" value="Y_phosphatase"/>
    <property type="match status" value="1"/>
</dbReference>
<dbReference type="SMART" id="SM00404">
    <property type="entry name" value="PTPc_motif"/>
    <property type="match status" value="1"/>
</dbReference>
<reference evidence="3 4" key="1">
    <citation type="submission" date="2016-11" db="EMBL/GenBank/DDBJ databases">
        <title>The macronuclear genome of Stentor coeruleus: a giant cell with tiny introns.</title>
        <authorList>
            <person name="Slabodnick M."/>
            <person name="Ruby J.G."/>
            <person name="Reiff S.B."/>
            <person name="Swart E.C."/>
            <person name="Gosai S."/>
            <person name="Prabakaran S."/>
            <person name="Witkowska E."/>
            <person name="Larue G.E."/>
            <person name="Fisher S."/>
            <person name="Freeman R.M."/>
            <person name="Gunawardena J."/>
            <person name="Chu W."/>
            <person name="Stover N.A."/>
            <person name="Gregory B.D."/>
            <person name="Nowacki M."/>
            <person name="Derisi J."/>
            <person name="Roy S.W."/>
            <person name="Marshall W.F."/>
            <person name="Sood P."/>
        </authorList>
    </citation>
    <scope>NUCLEOTIDE SEQUENCE [LARGE SCALE GENOMIC DNA]</scope>
    <source>
        <strain evidence="3">WM001</strain>
    </source>
</reference>
<feature type="domain" description="Tyrosine-protein phosphatase" evidence="1">
    <location>
        <begin position="47"/>
        <end position="320"/>
    </location>
</feature>
<dbReference type="PANTHER" id="PTHR19134:SF449">
    <property type="entry name" value="TYROSINE-PROTEIN PHOSPHATASE 1"/>
    <property type="match status" value="1"/>
</dbReference>
<evidence type="ECO:0000259" key="2">
    <source>
        <dbReference type="PROSITE" id="PS50056"/>
    </source>
</evidence>
<dbReference type="PRINTS" id="PR00700">
    <property type="entry name" value="PRTYPHPHTASE"/>
</dbReference>
<dbReference type="SMART" id="SM00194">
    <property type="entry name" value="PTPc"/>
    <property type="match status" value="1"/>
</dbReference>
<dbReference type="OrthoDB" id="282898at2759"/>
<dbReference type="InterPro" id="IPR000242">
    <property type="entry name" value="PTP_cat"/>
</dbReference>
<protein>
    <recommendedName>
        <fullName evidence="5">Tyrosine specific protein phosphatases domain-containing protein</fullName>
    </recommendedName>
</protein>
<keyword evidence="4" id="KW-1185">Reference proteome</keyword>
<dbReference type="SUPFAM" id="SSF52799">
    <property type="entry name" value="(Phosphotyrosine protein) phosphatases II"/>
    <property type="match status" value="1"/>
</dbReference>
<feature type="domain" description="Tyrosine specific protein phosphatases" evidence="2">
    <location>
        <begin position="225"/>
        <end position="311"/>
    </location>
</feature>
<dbReference type="InterPro" id="IPR050348">
    <property type="entry name" value="Protein-Tyr_Phosphatase"/>
</dbReference>
<dbReference type="PROSITE" id="PS50056">
    <property type="entry name" value="TYR_PHOSPHATASE_2"/>
    <property type="match status" value="1"/>
</dbReference>
<dbReference type="EMBL" id="MPUH01000180">
    <property type="protein sequence ID" value="OMJ87301.1"/>
    <property type="molecule type" value="Genomic_DNA"/>
</dbReference>
<dbReference type="PROSITE" id="PS50055">
    <property type="entry name" value="TYR_PHOSPHATASE_PTP"/>
    <property type="match status" value="1"/>
</dbReference>
<evidence type="ECO:0000313" key="4">
    <source>
        <dbReference type="Proteomes" id="UP000187209"/>
    </source>
</evidence>
<comment type="caution">
    <text evidence="3">The sequence shown here is derived from an EMBL/GenBank/DDBJ whole genome shotgun (WGS) entry which is preliminary data.</text>
</comment>
<dbReference type="GO" id="GO:0004725">
    <property type="term" value="F:protein tyrosine phosphatase activity"/>
    <property type="evidence" value="ECO:0007669"/>
    <property type="project" value="InterPro"/>
</dbReference>
<organism evidence="3 4">
    <name type="scientific">Stentor coeruleus</name>
    <dbReference type="NCBI Taxonomy" id="5963"/>
    <lineage>
        <taxon>Eukaryota</taxon>
        <taxon>Sar</taxon>
        <taxon>Alveolata</taxon>
        <taxon>Ciliophora</taxon>
        <taxon>Postciliodesmatophora</taxon>
        <taxon>Heterotrichea</taxon>
        <taxon>Heterotrichida</taxon>
        <taxon>Stentoridae</taxon>
        <taxon>Stentor</taxon>
    </lineage>
</organism>
<dbReference type="InterPro" id="IPR000387">
    <property type="entry name" value="Tyr_Pase_dom"/>
</dbReference>
<dbReference type="PROSITE" id="PS00383">
    <property type="entry name" value="TYR_PHOSPHATASE_1"/>
    <property type="match status" value="1"/>
</dbReference>
<evidence type="ECO:0008006" key="5">
    <source>
        <dbReference type="Google" id="ProtNLM"/>
    </source>
</evidence>
<dbReference type="InterPro" id="IPR003595">
    <property type="entry name" value="Tyr_Pase_cat"/>
</dbReference>
<evidence type="ECO:0000313" key="3">
    <source>
        <dbReference type="EMBL" id="OMJ87301.1"/>
    </source>
</evidence>
<dbReference type="InterPro" id="IPR029021">
    <property type="entry name" value="Prot-tyrosine_phosphatase-like"/>
</dbReference>
<evidence type="ECO:0000259" key="1">
    <source>
        <dbReference type="PROSITE" id="PS50055"/>
    </source>
</evidence>
<sequence length="332" mass="38954">MEYPIIEGPARIRDFSYKYLSQYPELTELEKGIPYKEFYYHSHLRNKETEYRILRRITESKEHAEFLVHNSPLTVSLNRYPDILPYRDTLVSLKAHQYINANFVDSTLQNTENIFIATQAPMKSTMGAFWSMIWEHNIELIIMICCITEGGMPKCEEYFPTEEPIIIEDFELVLDRTCHIFPSLVQRTFLMKSVKEPGNEFREVTHLHGLKWPDQGAPKIKDEYNSIEHIIQTIKNKRLMNPSCKVAVHCSAGIGRTGLLIGIFNMVVALEELIESDIQNSINQARVSVFGTARRLREQRWGMVSNLKQYKFMYRYMEYWITSYLINQSSLI</sequence>
<accession>A0A1R2CE72</accession>
<name>A0A1R2CE72_9CILI</name>
<dbReference type="Gene3D" id="3.90.190.10">
    <property type="entry name" value="Protein tyrosine phosphatase superfamily"/>
    <property type="match status" value="1"/>
</dbReference>
<dbReference type="PANTHER" id="PTHR19134">
    <property type="entry name" value="RECEPTOR-TYPE TYROSINE-PROTEIN PHOSPHATASE"/>
    <property type="match status" value="1"/>
</dbReference>
<dbReference type="AlphaFoldDB" id="A0A1R2CE72"/>
<dbReference type="CDD" id="cd00047">
    <property type="entry name" value="PTPc"/>
    <property type="match status" value="1"/>
</dbReference>
<gene>
    <name evidence="3" type="ORF">SteCoe_10986</name>
</gene>
<dbReference type="InterPro" id="IPR016130">
    <property type="entry name" value="Tyr_Pase_AS"/>
</dbReference>
<proteinExistence type="predicted"/>